<sequence>MGPLLLLVLLGRCRAAPSSHTQRQEDDAALGALLRYINGSAAAGGVCAVDATCAADPSWLAAAPGVVLLLLQNPTSARFCTGALLHTPHLSAAAAAAGRQPPTFILTAAHCRGWDSLQDAATSAAVVFNHRAPSCTGAGGASSGDARGSRRLLASHAAAAAGGGHGRRHSAAATPPPGTPQVLRGLRVAWQDAASDVLLLRLDSAIPPGFGAAQLGWNASAWAPPATDVATLSHPRGDLLKFSAAEGLGQAQLRFVPAGDGGTATGPTHYKLTWAQGGSDTGSSGAPLLDAASQQVLGVLTGGELATCHNTDYFGSLRAAWERGLWQVLSPAGPDAVTGAPAAGAAAVAAGLPGLVVSPAGLVLSEGSAAAGNLWVRLSAPLARGQQLSVAVAAAAGRPSTAQQAAQLGGDAAMPPPWLSLSPGSLLFDSSNWAEEQAVRVAVPLDTASQLSPPASFDLLLSPTIDGGGALRMPLWRRTSSGPTPLSTADQLEYRASITLEAALPQAADAAAPEEAFGSATAAASAAAASAAASATPPPLAVQLGRPVAELEALPPGSVALYSFSSAAPVSLEVQACSGGAQLQVALGPAGGAVTWLGADLCAADASDGPAGCQLAAAGPAGGWCTGFRSLVLPSLSSAGGEPPDPYILAVLPLAASATRSATQSSTVRAELSLTATPARAAFVTL</sequence>
<keyword evidence="2" id="KW-0732">Signal</keyword>
<reference evidence="3 4" key="1">
    <citation type="journal article" date="2018" name="Plant J.">
        <title>Genome sequences of Chlorella sorokiniana UTEX 1602 and Micractinium conductrix SAG 241.80: implications to maltose excretion by a green alga.</title>
        <authorList>
            <person name="Arriola M.B."/>
            <person name="Velmurugan N."/>
            <person name="Zhang Y."/>
            <person name="Plunkett M.H."/>
            <person name="Hondzo H."/>
            <person name="Barney B.M."/>
        </authorList>
    </citation>
    <scope>NUCLEOTIDE SEQUENCE [LARGE SCALE GENOMIC DNA]</scope>
    <source>
        <strain evidence="3 4">SAG 241.80</strain>
    </source>
</reference>
<dbReference type="GO" id="GO:0006508">
    <property type="term" value="P:proteolysis"/>
    <property type="evidence" value="ECO:0007669"/>
    <property type="project" value="InterPro"/>
</dbReference>
<dbReference type="OrthoDB" id="2333706at2759"/>
<feature type="chain" id="PRO_5015176799" evidence="2">
    <location>
        <begin position="16"/>
        <end position="686"/>
    </location>
</feature>
<dbReference type="EMBL" id="LHPF02000002">
    <property type="protein sequence ID" value="PSC75255.1"/>
    <property type="molecule type" value="Genomic_DNA"/>
</dbReference>
<accession>A0A2P6VMI7</accession>
<proteinExistence type="predicted"/>
<dbReference type="PROSITE" id="PS00134">
    <property type="entry name" value="TRYPSIN_HIS"/>
    <property type="match status" value="1"/>
</dbReference>
<feature type="signal peptide" evidence="2">
    <location>
        <begin position="1"/>
        <end position="15"/>
    </location>
</feature>
<dbReference type="GO" id="GO:0004252">
    <property type="term" value="F:serine-type endopeptidase activity"/>
    <property type="evidence" value="ECO:0007669"/>
    <property type="project" value="InterPro"/>
</dbReference>
<gene>
    <name evidence="3" type="ORF">C2E20_1313</name>
</gene>
<evidence type="ECO:0000256" key="1">
    <source>
        <dbReference type="SAM" id="MobiDB-lite"/>
    </source>
</evidence>
<dbReference type="SUPFAM" id="SSF50494">
    <property type="entry name" value="Trypsin-like serine proteases"/>
    <property type="match status" value="1"/>
</dbReference>
<comment type="caution">
    <text evidence="3">The sequence shown here is derived from an EMBL/GenBank/DDBJ whole genome shotgun (WGS) entry which is preliminary data.</text>
</comment>
<dbReference type="InterPro" id="IPR009003">
    <property type="entry name" value="Peptidase_S1_PA"/>
</dbReference>
<evidence type="ECO:0000313" key="3">
    <source>
        <dbReference type="EMBL" id="PSC75255.1"/>
    </source>
</evidence>
<organism evidence="3 4">
    <name type="scientific">Micractinium conductrix</name>
    <dbReference type="NCBI Taxonomy" id="554055"/>
    <lineage>
        <taxon>Eukaryota</taxon>
        <taxon>Viridiplantae</taxon>
        <taxon>Chlorophyta</taxon>
        <taxon>core chlorophytes</taxon>
        <taxon>Trebouxiophyceae</taxon>
        <taxon>Chlorellales</taxon>
        <taxon>Chlorellaceae</taxon>
        <taxon>Chlorella clade</taxon>
        <taxon>Micractinium</taxon>
    </lineage>
</organism>
<feature type="region of interest" description="Disordered" evidence="1">
    <location>
        <begin position="157"/>
        <end position="180"/>
    </location>
</feature>
<evidence type="ECO:0000313" key="4">
    <source>
        <dbReference type="Proteomes" id="UP000239649"/>
    </source>
</evidence>
<keyword evidence="4" id="KW-1185">Reference proteome</keyword>
<dbReference type="Gene3D" id="2.40.10.10">
    <property type="entry name" value="Trypsin-like serine proteases"/>
    <property type="match status" value="2"/>
</dbReference>
<dbReference type="InterPro" id="IPR018114">
    <property type="entry name" value="TRYPSIN_HIS"/>
</dbReference>
<dbReference type="Proteomes" id="UP000239649">
    <property type="component" value="Unassembled WGS sequence"/>
</dbReference>
<protein>
    <submittedName>
        <fullName evidence="3">T9SS C-terminal target domain-containing</fullName>
    </submittedName>
</protein>
<dbReference type="AlphaFoldDB" id="A0A2P6VMI7"/>
<evidence type="ECO:0000256" key="2">
    <source>
        <dbReference type="SAM" id="SignalP"/>
    </source>
</evidence>
<dbReference type="InterPro" id="IPR043504">
    <property type="entry name" value="Peptidase_S1_PA_chymotrypsin"/>
</dbReference>
<name>A0A2P6VMI7_9CHLO</name>